<proteinExistence type="predicted"/>
<dbReference type="InterPro" id="IPR003825">
    <property type="entry name" value="Colicin-V_CvpA"/>
</dbReference>
<evidence type="ECO:0000313" key="7">
    <source>
        <dbReference type="Proteomes" id="UP000698963"/>
    </source>
</evidence>
<dbReference type="AlphaFoldDB" id="A0A921AY43"/>
<dbReference type="GO" id="GO:0016020">
    <property type="term" value="C:membrane"/>
    <property type="evidence" value="ECO:0007669"/>
    <property type="project" value="UniProtKB-SubCell"/>
</dbReference>
<evidence type="ECO:0000256" key="5">
    <source>
        <dbReference type="SAM" id="Phobius"/>
    </source>
</evidence>
<name>A0A921AY43_9BACT</name>
<dbReference type="PANTHER" id="PTHR37306">
    <property type="entry name" value="COLICIN V PRODUCTION PROTEIN"/>
    <property type="match status" value="1"/>
</dbReference>
<evidence type="ECO:0000256" key="2">
    <source>
        <dbReference type="ARBA" id="ARBA00022692"/>
    </source>
</evidence>
<evidence type="ECO:0000256" key="4">
    <source>
        <dbReference type="ARBA" id="ARBA00023136"/>
    </source>
</evidence>
<comment type="caution">
    <text evidence="6">The sequence shown here is derived from an EMBL/GenBank/DDBJ whole genome shotgun (WGS) entry which is preliminary data.</text>
</comment>
<reference evidence="6" key="1">
    <citation type="journal article" date="2021" name="PeerJ">
        <title>Extensive microbial diversity within the chicken gut microbiome revealed by metagenomics and culture.</title>
        <authorList>
            <person name="Gilroy R."/>
            <person name="Ravi A."/>
            <person name="Getino M."/>
            <person name="Pursley I."/>
            <person name="Horton D.L."/>
            <person name="Alikhan N.F."/>
            <person name="Baker D."/>
            <person name="Gharbi K."/>
            <person name="Hall N."/>
            <person name="Watson M."/>
            <person name="Adriaenssens E.M."/>
            <person name="Foster-Nyarko E."/>
            <person name="Jarju S."/>
            <person name="Secka A."/>
            <person name="Antonio M."/>
            <person name="Oren A."/>
            <person name="Chaudhuri R.R."/>
            <person name="La Ragione R."/>
            <person name="Hildebrand F."/>
            <person name="Pallen M.J."/>
        </authorList>
    </citation>
    <scope>NUCLEOTIDE SEQUENCE</scope>
    <source>
        <strain evidence="6">ChiGjej2B2-19336</strain>
    </source>
</reference>
<feature type="transmembrane region" description="Helical" evidence="5">
    <location>
        <begin position="64"/>
        <end position="84"/>
    </location>
</feature>
<reference evidence="6" key="2">
    <citation type="submission" date="2021-09" db="EMBL/GenBank/DDBJ databases">
        <authorList>
            <person name="Gilroy R."/>
        </authorList>
    </citation>
    <scope>NUCLEOTIDE SEQUENCE</scope>
    <source>
        <strain evidence="6">ChiGjej2B2-19336</strain>
    </source>
</reference>
<protein>
    <submittedName>
        <fullName evidence="6">CvpA family protein</fullName>
    </submittedName>
</protein>
<dbReference type="GO" id="GO:0009403">
    <property type="term" value="P:toxin biosynthetic process"/>
    <property type="evidence" value="ECO:0007669"/>
    <property type="project" value="InterPro"/>
</dbReference>
<keyword evidence="3 5" id="KW-1133">Transmembrane helix</keyword>
<dbReference type="EMBL" id="DYZA01000235">
    <property type="protein sequence ID" value="HJD98258.1"/>
    <property type="molecule type" value="Genomic_DNA"/>
</dbReference>
<accession>A0A921AY43</accession>
<feature type="transmembrane region" description="Helical" evidence="5">
    <location>
        <begin position="6"/>
        <end position="24"/>
    </location>
</feature>
<organism evidence="6 7">
    <name type="scientific">Mailhella massiliensis</name>
    <dbReference type="NCBI Taxonomy" id="1903261"/>
    <lineage>
        <taxon>Bacteria</taxon>
        <taxon>Pseudomonadati</taxon>
        <taxon>Thermodesulfobacteriota</taxon>
        <taxon>Desulfovibrionia</taxon>
        <taxon>Desulfovibrionales</taxon>
        <taxon>Desulfovibrionaceae</taxon>
        <taxon>Mailhella</taxon>
    </lineage>
</organism>
<evidence type="ECO:0000256" key="1">
    <source>
        <dbReference type="ARBA" id="ARBA00004141"/>
    </source>
</evidence>
<gene>
    <name evidence="6" type="ORF">K8W16_11515</name>
</gene>
<sequence>MLQINLLDTALLIILLFFSVKGLIRGLVQEVAGLLGVAAGILLARAFSAQFAPLLSQYGVSPGFAPMLAMALLFLAGILAVGLAAHALHRMLESAFAGGIDRMLGLVAGLAKGILFAGVIGYIAVRLLPNVPVVRESQILPPLMRFIQALAGSLDLHLPPM</sequence>
<dbReference type="Pfam" id="PF02674">
    <property type="entry name" value="Colicin_V"/>
    <property type="match status" value="1"/>
</dbReference>
<evidence type="ECO:0000313" key="6">
    <source>
        <dbReference type="EMBL" id="HJD98258.1"/>
    </source>
</evidence>
<evidence type="ECO:0000256" key="3">
    <source>
        <dbReference type="ARBA" id="ARBA00022989"/>
    </source>
</evidence>
<dbReference type="Proteomes" id="UP000698963">
    <property type="component" value="Unassembled WGS sequence"/>
</dbReference>
<feature type="transmembrane region" description="Helical" evidence="5">
    <location>
        <begin position="104"/>
        <end position="125"/>
    </location>
</feature>
<dbReference type="RefSeq" id="WP_304123958.1">
    <property type="nucleotide sequence ID" value="NZ_DYZA01000235.1"/>
</dbReference>
<comment type="subcellular location">
    <subcellularLocation>
        <location evidence="1">Membrane</location>
        <topology evidence="1">Multi-pass membrane protein</topology>
    </subcellularLocation>
</comment>
<dbReference type="PANTHER" id="PTHR37306:SF1">
    <property type="entry name" value="COLICIN V PRODUCTION PROTEIN"/>
    <property type="match status" value="1"/>
</dbReference>
<keyword evidence="2 5" id="KW-0812">Transmembrane</keyword>
<feature type="transmembrane region" description="Helical" evidence="5">
    <location>
        <begin position="31"/>
        <end position="52"/>
    </location>
</feature>
<keyword evidence="4 5" id="KW-0472">Membrane</keyword>